<name>A0A6M2DFD9_RHIMP</name>
<evidence type="ECO:0000256" key="1">
    <source>
        <dbReference type="SAM" id="SignalP"/>
    </source>
</evidence>
<evidence type="ECO:0000313" key="2">
    <source>
        <dbReference type="EMBL" id="NOV43647.1"/>
    </source>
</evidence>
<protein>
    <submittedName>
        <fullName evidence="2">Putative secreted protein</fullName>
    </submittedName>
</protein>
<organism evidence="2">
    <name type="scientific">Rhipicephalus microplus</name>
    <name type="common">Cattle tick</name>
    <name type="synonym">Boophilus microplus</name>
    <dbReference type="NCBI Taxonomy" id="6941"/>
    <lineage>
        <taxon>Eukaryota</taxon>
        <taxon>Metazoa</taxon>
        <taxon>Ecdysozoa</taxon>
        <taxon>Arthropoda</taxon>
        <taxon>Chelicerata</taxon>
        <taxon>Arachnida</taxon>
        <taxon>Acari</taxon>
        <taxon>Parasitiformes</taxon>
        <taxon>Ixodida</taxon>
        <taxon>Ixodoidea</taxon>
        <taxon>Ixodidae</taxon>
        <taxon>Rhipicephalinae</taxon>
        <taxon>Rhipicephalus</taxon>
        <taxon>Boophilus</taxon>
    </lineage>
</organism>
<dbReference type="AlphaFoldDB" id="A0A6M2DFD9"/>
<proteinExistence type="predicted"/>
<keyword evidence="1" id="KW-0732">Signal</keyword>
<reference evidence="2" key="1">
    <citation type="submission" date="2019-09" db="EMBL/GenBank/DDBJ databases">
        <title>Organ-specific transcriptomic study of the physiology of the cattle tick, Rhipicephalus microplus.</title>
        <authorList>
            <person name="Tirloni L."/>
            <person name="Braz G."/>
            <person name="Gandara A.C.P."/>
            <person name="Sabadin G.A."/>
            <person name="da Silva R.M."/>
            <person name="Guizzo M.G."/>
            <person name="Machado J.A."/>
            <person name="Costa E.P."/>
            <person name="Gomes H.F."/>
            <person name="Moraes J."/>
            <person name="Mota M.B.S."/>
            <person name="Mesquita R.D."/>
            <person name="Alvarenga P.H."/>
            <person name="Alves F."/>
            <person name="Seixas A."/>
            <person name="da Fonseca R.N."/>
            <person name="Fogaca A."/>
            <person name="Logullo C."/>
            <person name="Tanaka A."/>
            <person name="Daffre S."/>
            <person name="Termignoni C."/>
            <person name="Vaz I.S.Jr."/>
            <person name="Oliveira P.L."/>
            <person name="Ribeiro J.M."/>
        </authorList>
    </citation>
    <scope>NUCLEOTIDE SEQUENCE</scope>
    <source>
        <strain evidence="2">Porto Alegre</strain>
    </source>
</reference>
<feature type="signal peptide" evidence="1">
    <location>
        <begin position="1"/>
        <end position="22"/>
    </location>
</feature>
<dbReference type="EMBL" id="GHWJ01010910">
    <property type="protein sequence ID" value="NOV43647.1"/>
    <property type="molecule type" value="Transcribed_RNA"/>
</dbReference>
<feature type="chain" id="PRO_5026980992" evidence="1">
    <location>
        <begin position="23"/>
        <end position="67"/>
    </location>
</feature>
<accession>A0A6M2DFD9</accession>
<sequence>MFCFFFFFFCIDMFLFIDHISSSGCCGYSLHRTSRWNLRGHFGALCLIFTLAHLHVTSFVPAAGPVQ</sequence>